<evidence type="ECO:0000313" key="2">
    <source>
        <dbReference type="EMBL" id="MBV7267180.1"/>
    </source>
</evidence>
<dbReference type="EMBL" id="JAGSPB010000003">
    <property type="protein sequence ID" value="MBV7267180.1"/>
    <property type="molecule type" value="Genomic_DNA"/>
</dbReference>
<sequence>MRFKHSGACHCGAIGVALSTDLAAHEIAPRACGCDFCLKHRPNWFSDRSGHLTIIHSITPNRYRFGTQTADFLICPNCGVVVAAVCESDGEALGVFNLNCLEANHDWSQRAVSVDFDGEDTGDRLARRAANWMPVALKDAD</sequence>
<dbReference type="Proteomes" id="UP000699975">
    <property type="component" value="Unassembled WGS sequence"/>
</dbReference>
<dbReference type="InterPro" id="IPR006913">
    <property type="entry name" value="CENP-V/GFA"/>
</dbReference>
<dbReference type="PROSITE" id="PS51891">
    <property type="entry name" value="CENP_V_GFA"/>
    <property type="match status" value="1"/>
</dbReference>
<feature type="domain" description="CENP-V/GFA" evidence="1">
    <location>
        <begin position="5"/>
        <end position="108"/>
    </location>
</feature>
<dbReference type="RefSeq" id="WP_218317812.1">
    <property type="nucleotide sequence ID" value="NZ_JAGSPB010000003.1"/>
</dbReference>
<accession>A0ABS6SQA4</accession>
<dbReference type="InterPro" id="IPR052355">
    <property type="entry name" value="CENP-V-like"/>
</dbReference>
<proteinExistence type="predicted"/>
<name>A0ABS6SQA4_9SPHN</name>
<keyword evidence="3" id="KW-1185">Reference proteome</keyword>
<protein>
    <recommendedName>
        <fullName evidence="1">CENP-V/GFA domain-containing protein</fullName>
    </recommendedName>
</protein>
<dbReference type="PANTHER" id="PTHR28620:SF1">
    <property type="entry name" value="CENP-V_GFA DOMAIN-CONTAINING PROTEIN"/>
    <property type="match status" value="1"/>
</dbReference>
<reference evidence="2 3" key="1">
    <citation type="submission" date="2021-04" db="EMBL/GenBank/DDBJ databases">
        <authorList>
            <person name="Pira H."/>
            <person name="Risdian C."/>
            <person name="Wink J."/>
        </authorList>
    </citation>
    <scope>NUCLEOTIDE SEQUENCE [LARGE SCALE GENOMIC DNA]</scope>
    <source>
        <strain evidence="2 3">WH131</strain>
    </source>
</reference>
<gene>
    <name evidence="2" type="ORF">KCG45_13390</name>
</gene>
<evidence type="ECO:0000313" key="3">
    <source>
        <dbReference type="Proteomes" id="UP000699975"/>
    </source>
</evidence>
<dbReference type="PANTHER" id="PTHR28620">
    <property type="entry name" value="CENTROMERE PROTEIN V"/>
    <property type="match status" value="1"/>
</dbReference>
<organism evidence="2 3">
    <name type="scientific">Erythrobacter ani</name>
    <dbReference type="NCBI Taxonomy" id="2827235"/>
    <lineage>
        <taxon>Bacteria</taxon>
        <taxon>Pseudomonadati</taxon>
        <taxon>Pseudomonadota</taxon>
        <taxon>Alphaproteobacteria</taxon>
        <taxon>Sphingomonadales</taxon>
        <taxon>Erythrobacteraceae</taxon>
        <taxon>Erythrobacter/Porphyrobacter group</taxon>
        <taxon>Erythrobacter</taxon>
    </lineage>
</organism>
<evidence type="ECO:0000259" key="1">
    <source>
        <dbReference type="PROSITE" id="PS51891"/>
    </source>
</evidence>
<comment type="caution">
    <text evidence="2">The sequence shown here is derived from an EMBL/GenBank/DDBJ whole genome shotgun (WGS) entry which is preliminary data.</text>
</comment>